<evidence type="ECO:0000313" key="2">
    <source>
        <dbReference type="EMBL" id="CAB4125369.1"/>
    </source>
</evidence>
<name>A0A6J5KZJ5_9CAUD</name>
<proteinExistence type="inferred from homology"/>
<keyword evidence="1" id="KW-1171">Viral genome ejection through host cell envelope</keyword>
<dbReference type="GO" id="GO:0019028">
    <property type="term" value="C:viral capsid"/>
    <property type="evidence" value="ECO:0007669"/>
    <property type="project" value="UniProtKB-UniRule"/>
</dbReference>
<comment type="subunit">
    <text evidence="1">Homododecamer. Interacts with the large terminase subunit. Interacts with the major capsid protein. Interacts with the capsid vertex protein.</text>
</comment>
<comment type="function">
    <text evidence="1">Forms the portal vertex of the capsid. This portal plays critical roles in head assembly, genome packaging, neck/tail attachment, and genome ejection. The portal protein multimerizes as a single ring-shaped homododecamer arranged around a central channel. Binds to the terminase subunits to form the packaging machine.</text>
</comment>
<gene>
    <name evidence="2" type="ORF">UFOVP58_122</name>
</gene>
<evidence type="ECO:0000256" key="1">
    <source>
        <dbReference type="HAMAP-Rule" id="MF_04114"/>
    </source>
</evidence>
<keyword evidence="1" id="KW-1188">Viral release from host cell</keyword>
<keyword evidence="1" id="KW-0118">Viral capsid assembly</keyword>
<keyword evidence="1" id="KW-0231">Viral genome packaging</keyword>
<dbReference type="EMBL" id="LR796186">
    <property type="protein sequence ID" value="CAB4125369.1"/>
    <property type="molecule type" value="Genomic_DNA"/>
</dbReference>
<dbReference type="GO" id="GO:0099000">
    <property type="term" value="P:symbiont genome ejection through host cell envelope, contractile tail mechanism"/>
    <property type="evidence" value="ECO:0007669"/>
    <property type="project" value="UniProtKB-UniRule"/>
</dbReference>
<keyword evidence="1" id="KW-1242">Viral contractile tail ejection system</keyword>
<comment type="similarity">
    <text evidence="1">Belongs to the Tevenvirinae portal protein family.</text>
</comment>
<dbReference type="Pfam" id="PF07230">
    <property type="entry name" value="Portal_T4"/>
    <property type="match status" value="1"/>
</dbReference>
<dbReference type="GO" id="GO:0019076">
    <property type="term" value="P:viral release from host cell"/>
    <property type="evidence" value="ECO:0007669"/>
    <property type="project" value="UniProtKB-UniRule"/>
</dbReference>
<keyword evidence="1" id="KW-0167">Capsid protein</keyword>
<comment type="subcellular location">
    <subcellularLocation>
        <location evidence="1">Virion</location>
    </subcellularLocation>
    <text evidence="1">Located at a unique 5-fold vertex of the icosahedral capsid.</text>
</comment>
<reference evidence="2" key="1">
    <citation type="submission" date="2020-04" db="EMBL/GenBank/DDBJ databases">
        <authorList>
            <person name="Chiriac C."/>
            <person name="Salcher M."/>
            <person name="Ghai R."/>
            <person name="Kavagutti S V."/>
        </authorList>
    </citation>
    <scope>NUCLEOTIDE SEQUENCE</scope>
</reference>
<sequence>MNFFGIEIKKKQGKQEKAQSVVPPAADDGSTVLSSINAGAYYGMVLDVEGIIKNENDLIRRYREIAGYADCDSAVEDIVNEALIADDDKQPVEIVLDDLKVSEAIKTKIREEFTNVLRLLRVEERGHDIFKTWYVDGRLYYHVMIDENRVSDGILEMRPIDPRKIRKIKNITKEKTDKGVEIVKKVEEYYLFNDKGITEQTTAGIKMSLDSVVFCPSGIVDTNTGMMLSHLHKAIKPVNQLKLVEDSLVIYRISRAPERRVFYIDVGNLPKVKAEQYVNDMMARFRNKIVYDATTGEVRDDKKHMSMLEDFWMPRREGGKGTEITTLPGGQTLGQIDDINYFQNKLYQALNVPITRMKPDSGFNLGRGSEITRDEVKFSKFIQRLRKRFSYLFADTLRVQLIAKKIINEDEWADMKQVIRFDFIKDNFFSELKDSEVLQGRLNMLALIDPYIGKYYSMAWVRKNVLQQNEDTIKEIDKEIKVEKPLLDKMRAEQQGEPQ</sequence>
<keyword evidence="1" id="KW-1162">Viral penetration into host cytoplasm</keyword>
<organism evidence="2">
    <name type="scientific">uncultured Caudovirales phage</name>
    <dbReference type="NCBI Taxonomy" id="2100421"/>
    <lineage>
        <taxon>Viruses</taxon>
        <taxon>Duplodnaviria</taxon>
        <taxon>Heunggongvirae</taxon>
        <taxon>Uroviricota</taxon>
        <taxon>Caudoviricetes</taxon>
        <taxon>Peduoviridae</taxon>
        <taxon>Maltschvirus</taxon>
        <taxon>Maltschvirus maltsch</taxon>
    </lineage>
</organism>
<dbReference type="InterPro" id="IPR010823">
    <property type="entry name" value="Portal_Gp20"/>
</dbReference>
<keyword evidence="1" id="KW-0946">Virion</keyword>
<accession>A0A6J5KZJ5</accession>
<protein>
    <recommendedName>
        <fullName evidence="1">Portal protein</fullName>
    </recommendedName>
    <alternativeName>
        <fullName evidence="1">gp20</fullName>
    </alternativeName>
</protein>
<dbReference type="HAMAP" id="MF_04114">
    <property type="entry name" value="PORTAL_T4"/>
    <property type="match status" value="1"/>
</dbReference>
<keyword evidence="1" id="KW-1160">Virus entry into host cell</keyword>
<dbReference type="GO" id="GO:0019072">
    <property type="term" value="P:viral genome packaging"/>
    <property type="evidence" value="ECO:0007669"/>
    <property type="project" value="UniProtKB-UniRule"/>
</dbReference>